<proteinExistence type="inferred from homology"/>
<sequence length="449" mass="49798">MSTIKEPEHPVLVCMDLNAQMKNQAIRQPGVILNSSVIEALNNVASHPFVSFTLGDHFSGAKFMGSGETSFGTVGNPDIDAIRSKSTPSAFGKGDQTVTDPTYRNGYEVNADDIKCPPGYQYQSFDRIRSGLKDTLRATLFVGKEVEVRLYKLALYDEGGHFDWHRDSTHGDDHHGTVLVALNTAWKGGAFRLRHGGEETVVDMQPKVKEVDEEPQPEMHLKAVAFYTDVEHKVEPVTEGVRLVLQYEVFVSEQSSRSSTPDPYSQDSAESFLDGVALHSSMGCDDHDKELQAPSGFSKDSSLSALVDAIHEIIDDGTEEVGIPLRHLYRQASISKEYLKGIDGIIYARLGEVFDVELVPVIMEETTVEGSWTREEFSVYKALGEKYEEDGSPTKRARSSTEFHLSALSDIVEISRQDFVDYTGNQSQEAECRYFGGGMFIRAKDSKAQ</sequence>
<protein>
    <recommendedName>
        <fullName evidence="2">Fe2OG dioxygenase domain-containing protein</fullName>
    </recommendedName>
</protein>
<dbReference type="AlphaFoldDB" id="A0A284S3E1"/>
<dbReference type="InterPro" id="IPR044862">
    <property type="entry name" value="Pro_4_hyd_alph_FE2OG_OXY"/>
</dbReference>
<dbReference type="Gene3D" id="2.60.120.620">
    <property type="entry name" value="q2cbj1_9rhob like domain"/>
    <property type="match status" value="1"/>
</dbReference>
<comment type="similarity">
    <text evidence="1">Belongs to the iron/ascorbate-dependent oxidoreductase family.</text>
</comment>
<dbReference type="PROSITE" id="PS51471">
    <property type="entry name" value="FE2OG_OXY"/>
    <property type="match status" value="1"/>
</dbReference>
<evidence type="ECO:0000259" key="2">
    <source>
        <dbReference type="PROSITE" id="PS51471"/>
    </source>
</evidence>
<dbReference type="Proteomes" id="UP000219338">
    <property type="component" value="Unassembled WGS sequence"/>
</dbReference>
<keyword evidence="1" id="KW-0479">Metal-binding</keyword>
<organism evidence="3 4">
    <name type="scientific">Armillaria ostoyae</name>
    <name type="common">Armillaria root rot fungus</name>
    <dbReference type="NCBI Taxonomy" id="47428"/>
    <lineage>
        <taxon>Eukaryota</taxon>
        <taxon>Fungi</taxon>
        <taxon>Dikarya</taxon>
        <taxon>Basidiomycota</taxon>
        <taxon>Agaricomycotina</taxon>
        <taxon>Agaricomycetes</taxon>
        <taxon>Agaricomycetidae</taxon>
        <taxon>Agaricales</taxon>
        <taxon>Marasmiineae</taxon>
        <taxon>Physalacriaceae</taxon>
        <taxon>Armillaria</taxon>
    </lineage>
</organism>
<dbReference type="STRING" id="47428.A0A284S3E1"/>
<gene>
    <name evidence="3" type="ORF">ARMOST_19031</name>
</gene>
<dbReference type="InterPro" id="IPR005123">
    <property type="entry name" value="Oxoglu/Fe-dep_dioxygenase_dom"/>
</dbReference>
<keyword evidence="1" id="KW-0560">Oxidoreductase</keyword>
<dbReference type="EMBL" id="FUEG01000029">
    <property type="protein sequence ID" value="SJL15531.1"/>
    <property type="molecule type" value="Genomic_DNA"/>
</dbReference>
<reference evidence="4" key="1">
    <citation type="journal article" date="2017" name="Nat. Ecol. Evol.">
        <title>Genome expansion and lineage-specific genetic innovations in the forest pathogenic fungi Armillaria.</title>
        <authorList>
            <person name="Sipos G."/>
            <person name="Prasanna A.N."/>
            <person name="Walter M.C."/>
            <person name="O'Connor E."/>
            <person name="Balint B."/>
            <person name="Krizsan K."/>
            <person name="Kiss B."/>
            <person name="Hess J."/>
            <person name="Varga T."/>
            <person name="Slot J."/>
            <person name="Riley R."/>
            <person name="Boka B."/>
            <person name="Rigling D."/>
            <person name="Barry K."/>
            <person name="Lee J."/>
            <person name="Mihaltcheva S."/>
            <person name="LaButti K."/>
            <person name="Lipzen A."/>
            <person name="Waldron R."/>
            <person name="Moloney N.M."/>
            <person name="Sperisen C."/>
            <person name="Kredics L."/>
            <person name="Vagvoelgyi C."/>
            <person name="Patrignani A."/>
            <person name="Fitzpatrick D."/>
            <person name="Nagy I."/>
            <person name="Doyle S."/>
            <person name="Anderson J.B."/>
            <person name="Grigoriev I.V."/>
            <person name="Gueldener U."/>
            <person name="Muensterkoetter M."/>
            <person name="Nagy L.G."/>
        </authorList>
    </citation>
    <scope>NUCLEOTIDE SEQUENCE [LARGE SCALE GENOMIC DNA]</scope>
    <source>
        <strain evidence="4">C18/9</strain>
    </source>
</reference>
<dbReference type="PANTHER" id="PTHR33099">
    <property type="entry name" value="FE2OG DIOXYGENASE DOMAIN-CONTAINING PROTEIN"/>
    <property type="match status" value="1"/>
</dbReference>
<keyword evidence="4" id="KW-1185">Reference proteome</keyword>
<dbReference type="Pfam" id="PF13640">
    <property type="entry name" value="2OG-FeII_Oxy_3"/>
    <property type="match status" value="1"/>
</dbReference>
<evidence type="ECO:0000256" key="1">
    <source>
        <dbReference type="RuleBase" id="RU003682"/>
    </source>
</evidence>
<feature type="domain" description="Fe2OG dioxygenase" evidence="2">
    <location>
        <begin position="145"/>
        <end position="251"/>
    </location>
</feature>
<dbReference type="GO" id="GO:0016491">
    <property type="term" value="F:oxidoreductase activity"/>
    <property type="evidence" value="ECO:0007669"/>
    <property type="project" value="UniProtKB-KW"/>
</dbReference>
<dbReference type="OrthoDB" id="27483at2759"/>
<accession>A0A284S3E1</accession>
<dbReference type="PANTHER" id="PTHR33099:SF11">
    <property type="entry name" value="FE2OG DIOXYGENASE DOMAIN-CONTAINING PROTEIN"/>
    <property type="match status" value="1"/>
</dbReference>
<keyword evidence="1" id="KW-0408">Iron</keyword>
<name>A0A284S3E1_ARMOS</name>
<dbReference type="GO" id="GO:0046872">
    <property type="term" value="F:metal ion binding"/>
    <property type="evidence" value="ECO:0007669"/>
    <property type="project" value="UniProtKB-KW"/>
</dbReference>
<evidence type="ECO:0000313" key="4">
    <source>
        <dbReference type="Proteomes" id="UP000219338"/>
    </source>
</evidence>
<evidence type="ECO:0000313" key="3">
    <source>
        <dbReference type="EMBL" id="SJL15531.1"/>
    </source>
</evidence>